<accession>A0A6C0IUG9</accession>
<organism evidence="1">
    <name type="scientific">viral metagenome</name>
    <dbReference type="NCBI Taxonomy" id="1070528"/>
    <lineage>
        <taxon>unclassified sequences</taxon>
        <taxon>metagenomes</taxon>
        <taxon>organismal metagenomes</taxon>
    </lineage>
</organism>
<evidence type="ECO:0000313" key="1">
    <source>
        <dbReference type="EMBL" id="QHT96868.1"/>
    </source>
</evidence>
<proteinExistence type="predicted"/>
<protein>
    <submittedName>
        <fullName evidence="1">Uncharacterized protein</fullName>
    </submittedName>
</protein>
<dbReference type="AlphaFoldDB" id="A0A6C0IUG9"/>
<dbReference type="EMBL" id="MN740268">
    <property type="protein sequence ID" value="QHT96868.1"/>
    <property type="molecule type" value="Genomic_DNA"/>
</dbReference>
<reference evidence="1" key="1">
    <citation type="journal article" date="2020" name="Nature">
        <title>Giant virus diversity and host interactions through global metagenomics.</title>
        <authorList>
            <person name="Schulz F."/>
            <person name="Roux S."/>
            <person name="Paez-Espino D."/>
            <person name="Jungbluth S."/>
            <person name="Walsh D.A."/>
            <person name="Denef V.J."/>
            <person name="McMahon K.D."/>
            <person name="Konstantinidis K.T."/>
            <person name="Eloe-Fadrosh E.A."/>
            <person name="Kyrpides N.C."/>
            <person name="Woyke T."/>
        </authorList>
    </citation>
    <scope>NUCLEOTIDE SEQUENCE</scope>
    <source>
        <strain evidence="1">GVMAG-M-3300024336-7</strain>
    </source>
</reference>
<sequence length="1019" mass="117872">MEFIDIILKTQPAVKEIALKTLSRNGNQALNRMIKRSTSHESDAITALTIKRVINMLSDVTGVIPMINFKRKINTQIMPDYAFVGQDIKGRPITATTTAQVNVLGLIFESEIKWKGKPIVLDPPIWIKDGVNMIGDDPERYQEVEQWLIFIRNHDESIGGVFEKMTDSDIMCPEKISYTKKEEIEKHGEVTIHEGLSDEQQFFRGFQLPYIPENNGMIFWAIINSGAVSQYLRSITCEAEYPKGLPTLSGMQFRDTHGYSISAEILISKYMFIYFVLFGQTEYNKIKHIKNPKRFEAMVSPSQLAKIKETADIMTNSNKQQRENTCVHIPILNEFYETLSLTSLKGLKTFFKDKKTDKFHQCKICGFPLICSHYDELIKHQDDTFEIMKERMLPYTTTSSGTRFTNFGCNICGEIIYSEDSSISRRGVDFILSNEERILYWKAAKEGLKYATFKILINEPRFIREMIAICQPIITKFLDKLIRREDYLDRVVRIAKYVFVAYLLVMTKNGNVLYNIKELIGSVGQLYKKSAQSVIQRAKILLPKKIHQSVTLTHKTHEYDHIYYNPIIKYYVETTDEPITYEQLIRNITSKQIHVYKLFKPLPAVISGDTEISKLSTKIPRGVFDKIIAQYQSTKQKTKKIIEIKEQPMLIADIIADTKLTEKIKQLAIIERRNPTGYNPSERKKPFIKETVDLYHIYGENGKKHIWNKLILKSGETVSRKKLLTMGGSASMVADKYSEGTSTRKSEIKQIDVMKIKRSLMLATEKREVIKRFTLNCPEGGSHDYKEDIEECTKCGLGAIMTELYFEKYKNTKVKKIEETNDEPIKIADEKITMIDPKDSTKLLERYSYSGTLVTDLAKILKKPIRFIKFLGCIFGLDFKKLTEGLIVPEYPTVINSFQMMRLDHYIIDVFFRELNKIGVTGGIRNEYQKVKNALNDENIDETLKHKTLLMFLYKNIMEQDETFVTMVMGRILEMDERTANIRYARMEYKAKLYASLESDEVANIPETSTKFEKYLQTI</sequence>
<name>A0A6C0IUG9_9ZZZZ</name>